<gene>
    <name evidence="5" type="ORF">QTN47_02660</name>
</gene>
<evidence type="ECO:0000313" key="5">
    <source>
        <dbReference type="EMBL" id="MEX6686375.1"/>
    </source>
</evidence>
<comment type="similarity">
    <text evidence="4">Belongs to the cellobiose 2-epimerase family.</text>
</comment>
<comment type="catalytic activity">
    <reaction evidence="1 4">
        <text>D-cellobiose = beta-D-glucosyl-(1-&gt;4)-D-mannopyranose</text>
        <dbReference type="Rhea" id="RHEA:23384"/>
        <dbReference type="ChEBI" id="CHEBI:17057"/>
        <dbReference type="ChEBI" id="CHEBI:47931"/>
        <dbReference type="EC" id="5.1.3.11"/>
    </reaction>
</comment>
<dbReference type="Gene3D" id="1.50.10.10">
    <property type="match status" value="1"/>
</dbReference>
<organism evidence="5 6">
    <name type="scientific">Danxiaibacter flavus</name>
    <dbReference type="NCBI Taxonomy" id="3049108"/>
    <lineage>
        <taxon>Bacteria</taxon>
        <taxon>Pseudomonadati</taxon>
        <taxon>Bacteroidota</taxon>
        <taxon>Chitinophagia</taxon>
        <taxon>Chitinophagales</taxon>
        <taxon>Chitinophagaceae</taxon>
        <taxon>Danxiaibacter</taxon>
    </lineage>
</organism>
<keyword evidence="3 4" id="KW-0413">Isomerase</keyword>
<dbReference type="PANTHER" id="PTHR15108">
    <property type="entry name" value="N-ACYLGLUCOSAMINE-2-EPIMERASE"/>
    <property type="match status" value="1"/>
</dbReference>
<dbReference type="InterPro" id="IPR010819">
    <property type="entry name" value="AGE/CE"/>
</dbReference>
<reference evidence="5 6" key="1">
    <citation type="submission" date="2023-07" db="EMBL/GenBank/DDBJ databases">
        <authorList>
            <person name="Lian W.-H."/>
        </authorList>
    </citation>
    <scope>NUCLEOTIDE SEQUENCE [LARGE SCALE GENOMIC DNA]</scope>
    <source>
        <strain evidence="5 6">SYSU DXS3180</strain>
    </source>
</reference>
<comment type="function">
    <text evidence="4">Catalyzes the reversible epimerization of cellobiose to 4-O-beta-D-glucopyranosyl-D-mannose (Glc-Man).</text>
</comment>
<dbReference type="Proteomes" id="UP001560573">
    <property type="component" value="Unassembled WGS sequence"/>
</dbReference>
<name>A0ABV3Z9U9_9BACT</name>
<comment type="caution">
    <text evidence="5">The sequence shown here is derived from an EMBL/GenBank/DDBJ whole genome shotgun (WGS) entry which is preliminary data.</text>
</comment>
<evidence type="ECO:0000256" key="3">
    <source>
        <dbReference type="ARBA" id="ARBA00023235"/>
    </source>
</evidence>
<protein>
    <recommendedName>
        <fullName evidence="4">Cellobiose 2-epimerase</fullName>
        <shortName evidence="4">CE</shortName>
        <ecNumber evidence="4">5.1.3.11</ecNumber>
    </recommendedName>
</protein>
<sequence length="398" mass="46529">MKNFLQQYSEEVSAELHRILNYWMKYTIDKTDGGFYGSVNNNNQPKPGAEKGIVLHGRILWTFSTAYSREAKKEYLEMAQRAYDYIMAYFKDNEHGGVYWSVDAKGNMLDSRKQIYGVAFCLYGMSAYYAASKNEAALNFAKDLFSLIEKYSYDSVKKGYMEVFTRDWKDIDNASSIAKNAKQKKTMNTHLHLIEAYASLYKVWPDETLKQRIAGLLEVFDLYFIDHNKYFNRLFFDENWKEQPDVISYGHDIESAWLLLQCAQVINDAHWIDVFKDYAVKIADAVHVGIGSDGSIWYEYNPATGKINKQRDWWPQAEGMVGYINAYQLTCDEKYLHQSLKTWSFVKEKILDLQNGEWFWGRKEDNSLVNADKAGFWKCPYHNSRACMEVMDRSSFCR</sequence>
<evidence type="ECO:0000313" key="6">
    <source>
        <dbReference type="Proteomes" id="UP001560573"/>
    </source>
</evidence>
<dbReference type="RefSeq" id="WP_369327772.1">
    <property type="nucleotide sequence ID" value="NZ_JAULBC010000001.1"/>
</dbReference>
<proteinExistence type="inferred from homology"/>
<accession>A0ABV3Z9U9</accession>
<dbReference type="EC" id="5.1.3.11" evidence="4"/>
<dbReference type="EMBL" id="JAULBC010000001">
    <property type="protein sequence ID" value="MEX6686375.1"/>
    <property type="molecule type" value="Genomic_DNA"/>
</dbReference>
<evidence type="ECO:0000256" key="1">
    <source>
        <dbReference type="ARBA" id="ARBA00001470"/>
    </source>
</evidence>
<dbReference type="Pfam" id="PF07221">
    <property type="entry name" value="GlcNAc_2-epim"/>
    <property type="match status" value="1"/>
</dbReference>
<keyword evidence="6" id="KW-1185">Reference proteome</keyword>
<dbReference type="InterPro" id="IPR012341">
    <property type="entry name" value="6hp_glycosidase-like_sf"/>
</dbReference>
<dbReference type="InterPro" id="IPR028584">
    <property type="entry name" value="Cellobiose_2_epim"/>
</dbReference>
<dbReference type="HAMAP" id="MF_00929">
    <property type="entry name" value="Cellobiose_2_epim"/>
    <property type="match status" value="1"/>
</dbReference>
<dbReference type="InterPro" id="IPR008928">
    <property type="entry name" value="6-hairpin_glycosidase_sf"/>
</dbReference>
<comment type="similarity">
    <text evidence="2">Belongs to the N-acylglucosamine 2-epimerase family.</text>
</comment>
<dbReference type="SUPFAM" id="SSF48208">
    <property type="entry name" value="Six-hairpin glycosidases"/>
    <property type="match status" value="1"/>
</dbReference>
<evidence type="ECO:0000256" key="2">
    <source>
        <dbReference type="ARBA" id="ARBA00008558"/>
    </source>
</evidence>
<evidence type="ECO:0000256" key="4">
    <source>
        <dbReference type="HAMAP-Rule" id="MF_00929"/>
    </source>
</evidence>